<keyword evidence="2" id="KW-1185">Reference proteome</keyword>
<dbReference type="Proteomes" id="UP000319908">
    <property type="component" value="Unassembled WGS sequence"/>
</dbReference>
<sequence>MLGSFLSSCLAVPQRMSTWADWVSRGSMIAKRLPCRAWICSLGPLSRASRMTAPDASLLPAHIQGVGHPTGTSCDGVVSLPPADSLQVAPVFRNPSGYLHLCLVLLGWCLVQTSNVAAQDEEDVLAEAIEVFEADAGDVQAFFPAMVGAPARDLGAPLEFVKPLVNLEISFIKRVCEPTDEQMTEIVAAAKQAYEATGDMVQDPQQAIRVDNRVQIMGPGNEQLKENPYRRVRRDAAKYLQAIVSEEQYDRYQAESKQRDEFERAAVVGTIVALIDDKIAMTEQQRAEMTELMTPLKDGFDLQSMQVYIYNPQYLPKIPVSVVNKVFDERQLKAWKSMNSVMMSFTTSFNGAQEFSLEEEWIQ</sequence>
<dbReference type="AlphaFoldDB" id="A0A5C6C063"/>
<proteinExistence type="predicted"/>
<dbReference type="EMBL" id="SJPU01000001">
    <property type="protein sequence ID" value="TWU17923.1"/>
    <property type="molecule type" value="Genomic_DNA"/>
</dbReference>
<evidence type="ECO:0000313" key="1">
    <source>
        <dbReference type="EMBL" id="TWU17923.1"/>
    </source>
</evidence>
<evidence type="ECO:0000313" key="2">
    <source>
        <dbReference type="Proteomes" id="UP000319908"/>
    </source>
</evidence>
<comment type="caution">
    <text evidence="1">The sequence shown here is derived from an EMBL/GenBank/DDBJ whole genome shotgun (WGS) entry which is preliminary data.</text>
</comment>
<name>A0A5C6C063_9BACT</name>
<accession>A0A5C6C063</accession>
<protein>
    <submittedName>
        <fullName evidence="1">Uncharacterized protein</fullName>
    </submittedName>
</protein>
<reference evidence="1 2" key="1">
    <citation type="journal article" date="2020" name="Antonie Van Leeuwenhoek">
        <title>Rhodopirellula heiligendammensis sp. nov., Rhodopirellula pilleata sp. nov., and Rhodopirellula solitaria sp. nov. isolated from natural or artificial marine surfaces in Northern Germany and California, USA, and emended description of the genus Rhodopirellula.</title>
        <authorList>
            <person name="Kallscheuer N."/>
            <person name="Wiegand S."/>
            <person name="Jogler M."/>
            <person name="Boedeker C."/>
            <person name="Peeters S.H."/>
            <person name="Rast P."/>
            <person name="Heuer A."/>
            <person name="Jetten M.S.M."/>
            <person name="Rohde M."/>
            <person name="Jogler C."/>
        </authorList>
    </citation>
    <scope>NUCLEOTIDE SEQUENCE [LARGE SCALE GENOMIC DNA]</scope>
    <source>
        <strain evidence="1 2">Poly21</strain>
    </source>
</reference>
<organism evidence="1 2">
    <name type="scientific">Allorhodopirellula heiligendammensis</name>
    <dbReference type="NCBI Taxonomy" id="2714739"/>
    <lineage>
        <taxon>Bacteria</taxon>
        <taxon>Pseudomonadati</taxon>
        <taxon>Planctomycetota</taxon>
        <taxon>Planctomycetia</taxon>
        <taxon>Pirellulales</taxon>
        <taxon>Pirellulaceae</taxon>
        <taxon>Allorhodopirellula</taxon>
    </lineage>
</organism>
<gene>
    <name evidence="1" type="ORF">Poly21_00750</name>
</gene>